<keyword evidence="3" id="KW-1185">Reference proteome</keyword>
<dbReference type="AlphaFoldDB" id="I3Y7C4"/>
<dbReference type="RefSeq" id="WP_014777381.1">
    <property type="nucleotide sequence ID" value="NC_018012.1"/>
</dbReference>
<dbReference type="SUPFAM" id="SSF111321">
    <property type="entry name" value="AF1104-like"/>
    <property type="match status" value="1"/>
</dbReference>
<feature type="domain" description="Damage-control phosphatase ARMT1-like metal-binding" evidence="1">
    <location>
        <begin position="4"/>
        <end position="273"/>
    </location>
</feature>
<dbReference type="Pfam" id="PF01937">
    <property type="entry name" value="ARMT1-like_dom"/>
    <property type="match status" value="1"/>
</dbReference>
<protein>
    <recommendedName>
        <fullName evidence="1">Damage-control phosphatase ARMT1-like metal-binding domain-containing protein</fullName>
    </recommendedName>
</protein>
<dbReference type="Proteomes" id="UP000006062">
    <property type="component" value="Chromosome"/>
</dbReference>
<evidence type="ECO:0000259" key="1">
    <source>
        <dbReference type="Pfam" id="PF01937"/>
    </source>
</evidence>
<dbReference type="OrthoDB" id="9796465at2"/>
<dbReference type="Gene3D" id="3.40.50.10880">
    <property type="entry name" value="Uncharacterised protein PF01937, DUF89, domain 3"/>
    <property type="match status" value="1"/>
</dbReference>
<dbReference type="PIRSF" id="PIRSF006593">
    <property type="entry name" value="UCP006593"/>
    <property type="match status" value="1"/>
</dbReference>
<dbReference type="InterPro" id="IPR036075">
    <property type="entry name" value="ARMT-1-like_metal-bd_sf"/>
</dbReference>
<organism evidence="2 3">
    <name type="scientific">Thiocystis violascens (strain ATCC 17096 / DSM 198 / 6111)</name>
    <name type="common">Chromatium violascens</name>
    <dbReference type="NCBI Taxonomy" id="765911"/>
    <lineage>
        <taxon>Bacteria</taxon>
        <taxon>Pseudomonadati</taxon>
        <taxon>Pseudomonadota</taxon>
        <taxon>Gammaproteobacteria</taxon>
        <taxon>Chromatiales</taxon>
        <taxon>Chromatiaceae</taxon>
        <taxon>Thiocystis</taxon>
    </lineage>
</organism>
<dbReference type="InterPro" id="IPR014444">
    <property type="entry name" value="PH1575-like"/>
</dbReference>
<evidence type="ECO:0000313" key="2">
    <source>
        <dbReference type="EMBL" id="AFL72892.1"/>
    </source>
</evidence>
<dbReference type="HOGENOM" id="CLU_071520_0_0_6"/>
<dbReference type="KEGG" id="tvi:Thivi_0854"/>
<dbReference type="Gene3D" id="1.10.285.20">
    <property type="entry name" value="Uncharacterised protein PF01937, DUF89, domain 2"/>
    <property type="match status" value="1"/>
</dbReference>
<evidence type="ECO:0000313" key="3">
    <source>
        <dbReference type="Proteomes" id="UP000006062"/>
    </source>
</evidence>
<sequence>MKTYLDCYPCFLRQALSAARRAHATAEQQREILLETMDQLRALPLEATPPAMAERIHRLVRERTHTPDPYRASKRDATEQAQALLPELRERVRTAPDPLETAVRIAIAGNIIDDGVAEGYDLRPTLERVLAQPFAIDGLAQLRQALRTADAILYLADNAGETVFDRVLIETLAPPVTYAVKGGPVINDATREDALAAGLETVATLVDSGSDAPGTLLDRCSPAFRERFARAPLIVAKGQANYETLSEVRAPVFFLLQAKCPVIADDLNVPLGSVVLKPPRESGQWVDGDREA</sequence>
<dbReference type="eggNOG" id="COG1578">
    <property type="taxonomic scope" value="Bacteria"/>
</dbReference>
<dbReference type="InterPro" id="IPR002791">
    <property type="entry name" value="ARMT1-like_metal-bd"/>
</dbReference>
<name>I3Y7C4_THIV6</name>
<accession>I3Y7C4</accession>
<reference evidence="2 3" key="1">
    <citation type="submission" date="2012-06" db="EMBL/GenBank/DDBJ databases">
        <title>Complete sequence of Thiocystis violascens DSM 198.</title>
        <authorList>
            <consortium name="US DOE Joint Genome Institute"/>
            <person name="Lucas S."/>
            <person name="Han J."/>
            <person name="Lapidus A."/>
            <person name="Cheng J.-F."/>
            <person name="Goodwin L."/>
            <person name="Pitluck S."/>
            <person name="Peters L."/>
            <person name="Ovchinnikova G."/>
            <person name="Teshima H."/>
            <person name="Detter J.C."/>
            <person name="Han C."/>
            <person name="Tapia R."/>
            <person name="Land M."/>
            <person name="Hauser L."/>
            <person name="Kyrpides N."/>
            <person name="Ivanova N."/>
            <person name="Pagani I."/>
            <person name="Vogl K."/>
            <person name="Liu Z."/>
            <person name="Frigaard N.-U."/>
            <person name="Bryant D."/>
            <person name="Woyke T."/>
        </authorList>
    </citation>
    <scope>NUCLEOTIDE SEQUENCE [LARGE SCALE GENOMIC DNA]</scope>
    <source>
        <strain evidence="3">ATCC 17096 / DSM 198 / 6111</strain>
    </source>
</reference>
<gene>
    <name evidence="2" type="ordered locus">Thivi_0854</name>
</gene>
<proteinExistence type="predicted"/>
<dbReference type="EMBL" id="CP003154">
    <property type="protein sequence ID" value="AFL72892.1"/>
    <property type="molecule type" value="Genomic_DNA"/>
</dbReference>
<dbReference type="STRING" id="765911.Thivi_0854"/>